<accession>A0AAP7BW86</accession>
<sequence>MRKIIAILLSVLVFGSLLWGCGDKEETTNLNINQNDNSMISQSEKDSYKEEVKKVLNGLTLNDIEILTQNKTKKPIVMVQVIFDGTKGNINKSEVEEFIKTIKEKIETISNLYDITILDKNTQMIATTGYENEGKIYFFD</sequence>
<evidence type="ECO:0000313" key="1">
    <source>
        <dbReference type="EMBL" id="NGU30592.1"/>
    </source>
</evidence>
<comment type="caution">
    <text evidence="1">The sequence shown here is derived from an EMBL/GenBank/DDBJ whole genome shotgun (WGS) entry which is preliminary data.</text>
</comment>
<dbReference type="Proteomes" id="UP000481454">
    <property type="component" value="Unassembled WGS sequence"/>
</dbReference>
<dbReference type="AlphaFoldDB" id="A0AAP7BW86"/>
<reference evidence="1 2" key="1">
    <citation type="submission" date="2020-02" db="EMBL/GenBank/DDBJ databases">
        <title>Genomic Insights into the Phylogeny and Genetic Plasticity of the Human and Animal Enteric Pathogen Clostridium perfringens.</title>
        <authorList>
            <person name="Feng Y."/>
            <person name="Hu Y."/>
        </authorList>
    </citation>
    <scope>NUCLEOTIDE SEQUENCE [LARGE SCALE GENOMIC DNA]</scope>
    <source>
        <strain evidence="1 2">CP-40</strain>
    </source>
</reference>
<protein>
    <recommendedName>
        <fullName evidence="3">Lipoprotein</fullName>
    </recommendedName>
</protein>
<dbReference type="EMBL" id="JAALLZ010000004">
    <property type="protein sequence ID" value="NGU30592.1"/>
    <property type="molecule type" value="Genomic_DNA"/>
</dbReference>
<name>A0AAP7BW86_CLOPF</name>
<dbReference type="RefSeq" id="WP_003459526.1">
    <property type="nucleotide sequence ID" value="NZ_CATNWX010000006.1"/>
</dbReference>
<proteinExistence type="predicted"/>
<organism evidence="1 2">
    <name type="scientific">Clostridium perfringens</name>
    <dbReference type="NCBI Taxonomy" id="1502"/>
    <lineage>
        <taxon>Bacteria</taxon>
        <taxon>Bacillati</taxon>
        <taxon>Bacillota</taxon>
        <taxon>Clostridia</taxon>
        <taxon>Eubacteriales</taxon>
        <taxon>Clostridiaceae</taxon>
        <taxon>Clostridium</taxon>
    </lineage>
</organism>
<gene>
    <name evidence="1" type="ORF">G6Z34_10785</name>
</gene>
<evidence type="ECO:0008006" key="3">
    <source>
        <dbReference type="Google" id="ProtNLM"/>
    </source>
</evidence>
<evidence type="ECO:0000313" key="2">
    <source>
        <dbReference type="Proteomes" id="UP000481454"/>
    </source>
</evidence>